<dbReference type="Gene3D" id="2.40.160.200">
    <property type="entry name" value="LURP1-related"/>
    <property type="match status" value="1"/>
</dbReference>
<feature type="domain" description="DUF2510" evidence="2">
    <location>
        <begin position="5"/>
        <end position="36"/>
    </location>
</feature>
<organism evidence="3 4">
    <name type="scientific">Calidifontibacter indicus</name>
    <dbReference type="NCBI Taxonomy" id="419650"/>
    <lineage>
        <taxon>Bacteria</taxon>
        <taxon>Bacillati</taxon>
        <taxon>Actinomycetota</taxon>
        <taxon>Actinomycetes</taxon>
        <taxon>Micrococcales</taxon>
        <taxon>Dermacoccaceae</taxon>
        <taxon>Calidifontibacter</taxon>
    </lineage>
</organism>
<accession>A0A3D9UQJ6</accession>
<evidence type="ECO:0000313" key="3">
    <source>
        <dbReference type="EMBL" id="REF31599.1"/>
    </source>
</evidence>
<feature type="compositionally biased region" description="Low complexity" evidence="1">
    <location>
        <begin position="71"/>
        <end position="124"/>
    </location>
</feature>
<feature type="compositionally biased region" description="Low complexity" evidence="1">
    <location>
        <begin position="173"/>
        <end position="183"/>
    </location>
</feature>
<dbReference type="AlphaFoldDB" id="A0A3D9UQJ6"/>
<feature type="compositionally biased region" description="Low complexity" evidence="1">
    <location>
        <begin position="45"/>
        <end position="63"/>
    </location>
</feature>
<comment type="caution">
    <text evidence="3">The sequence shown here is derived from an EMBL/GenBank/DDBJ whole genome shotgun (WGS) entry which is preliminary data.</text>
</comment>
<protein>
    <submittedName>
        <fullName evidence="3">Uncharacterized protein YxjI</fullName>
    </submittedName>
</protein>
<keyword evidence="4" id="KW-1185">Reference proteome</keyword>
<dbReference type="GO" id="GO:0017128">
    <property type="term" value="F:phospholipid scramblase activity"/>
    <property type="evidence" value="ECO:0007669"/>
    <property type="project" value="InterPro"/>
</dbReference>
<dbReference type="InterPro" id="IPR018929">
    <property type="entry name" value="DUF2510"/>
</dbReference>
<dbReference type="Pfam" id="PF03803">
    <property type="entry name" value="Scramblase"/>
    <property type="match status" value="1"/>
</dbReference>
<dbReference type="Proteomes" id="UP000256253">
    <property type="component" value="Unassembled WGS sequence"/>
</dbReference>
<feature type="region of interest" description="Disordered" evidence="1">
    <location>
        <begin position="1"/>
        <end position="227"/>
    </location>
</feature>
<dbReference type="PANTHER" id="PTHR23248:SF9">
    <property type="entry name" value="PHOSPHOLIPID SCRAMBLASE"/>
    <property type="match status" value="1"/>
</dbReference>
<evidence type="ECO:0000259" key="2">
    <source>
        <dbReference type="Pfam" id="PF10708"/>
    </source>
</evidence>
<feature type="compositionally biased region" description="Basic and acidic residues" evidence="1">
    <location>
        <begin position="11"/>
        <end position="20"/>
    </location>
</feature>
<dbReference type="InterPro" id="IPR025659">
    <property type="entry name" value="Tubby-like_C"/>
</dbReference>
<evidence type="ECO:0000256" key="1">
    <source>
        <dbReference type="SAM" id="MobiDB-lite"/>
    </source>
</evidence>
<dbReference type="SUPFAM" id="SSF54518">
    <property type="entry name" value="Tubby C-terminal domain-like"/>
    <property type="match status" value="1"/>
</dbReference>
<name>A0A3D9UQJ6_9MICO</name>
<dbReference type="InterPro" id="IPR038595">
    <property type="entry name" value="LOR_sf"/>
</dbReference>
<dbReference type="Pfam" id="PF10708">
    <property type="entry name" value="DUF2510"/>
    <property type="match status" value="1"/>
</dbReference>
<proteinExistence type="predicted"/>
<dbReference type="PANTHER" id="PTHR23248">
    <property type="entry name" value="PHOSPHOLIPID SCRAMBLASE-RELATED"/>
    <property type="match status" value="1"/>
</dbReference>
<dbReference type="OrthoDB" id="9811665at2"/>
<dbReference type="EMBL" id="QTUA01000001">
    <property type="protein sequence ID" value="REF31599.1"/>
    <property type="molecule type" value="Genomic_DNA"/>
</dbReference>
<feature type="compositionally biased region" description="Low complexity" evidence="1">
    <location>
        <begin position="135"/>
        <end position="148"/>
    </location>
</feature>
<evidence type="ECO:0000313" key="4">
    <source>
        <dbReference type="Proteomes" id="UP000256253"/>
    </source>
</evidence>
<reference evidence="3 4" key="1">
    <citation type="submission" date="2018-08" db="EMBL/GenBank/DDBJ databases">
        <title>Sequencing the genomes of 1000 actinobacteria strains.</title>
        <authorList>
            <person name="Klenk H.-P."/>
        </authorList>
    </citation>
    <scope>NUCLEOTIDE SEQUENCE [LARGE SCALE GENOMIC DNA]</scope>
    <source>
        <strain evidence="3 4">DSM 22967</strain>
    </source>
</reference>
<dbReference type="InterPro" id="IPR005552">
    <property type="entry name" value="Scramblase"/>
</dbReference>
<gene>
    <name evidence="3" type="ORF">DFJ65_2670</name>
</gene>
<dbReference type="GO" id="GO:0005886">
    <property type="term" value="C:plasma membrane"/>
    <property type="evidence" value="ECO:0007669"/>
    <property type="project" value="TreeGrafter"/>
</dbReference>
<dbReference type="RefSeq" id="WP_115923412.1">
    <property type="nucleotide sequence ID" value="NZ_QTUA01000001.1"/>
</dbReference>
<sequence>MTEQGWQPDPNDPRKLRFRDGNGWTDFTKPNPDASAAAAPPPSSSQPQSSQPSGFGQSQPPGQVRLPGRSNQGAQGQQPGQQPGQPNAPRDPYAQAQQPDPYAAAAPSAQDPYSQQPAQAAPSQNWGTPAPPQQQSPQTGEQGQQGQQYGNAPHDPYAQPGQQQGQQQGGQQQGPQPSYVQQQAPRPDGFAGQVHGFNDRIAQGYGDQSFGGQMTGPAGHRQAESGRSVFTEKTLIVSQKRKIIEVTNEYSIYAADGSTLGAVVEVGQSSMRKVLRVMTNYDQFLTHRLEVRDNHGQVLLQLTRPAKVMKSSVIVQDPQGREIGRLIQRNVFGKIRFGLEANGQEIGSLNAENWRAWNFAVLDGQGTEVARVTKTWEGLLTTMFTTADNYAVNIHYDLPEPLRSLCIAGALTIDTALKQDDR</sequence>